<proteinExistence type="predicted"/>
<reference evidence="2" key="1">
    <citation type="submission" date="2023-08" db="EMBL/GenBank/DDBJ databases">
        <title>Black Yeasts Isolated from many extreme environments.</title>
        <authorList>
            <person name="Coleine C."/>
            <person name="Stajich J.E."/>
            <person name="Selbmann L."/>
        </authorList>
    </citation>
    <scope>NUCLEOTIDE SEQUENCE</scope>
    <source>
        <strain evidence="2">CCFEE 5401</strain>
    </source>
</reference>
<feature type="compositionally biased region" description="Polar residues" evidence="1">
    <location>
        <begin position="1"/>
        <end position="10"/>
    </location>
</feature>
<comment type="caution">
    <text evidence="2">The sequence shown here is derived from an EMBL/GenBank/DDBJ whole genome shotgun (WGS) entry which is preliminary data.</text>
</comment>
<protein>
    <submittedName>
        <fullName evidence="2">Uncharacterized protein</fullName>
    </submittedName>
</protein>
<feature type="compositionally biased region" description="Basic and acidic residues" evidence="1">
    <location>
        <begin position="45"/>
        <end position="65"/>
    </location>
</feature>
<sequence>MQANSPSNSARAAEGMAQTLAPEAESQVVKDVAETEDEAIVIGAEEDRGVGHFKDEIDPNSRLPHDPTNGGVSDRDQTDQDDNLATYHTRTINGESATLNRSRAFPGLPQTFKTWVVNKHGAWSQYKGHAILNWSDPAFVEHFNKWREAGLARSGWPLMRTDKRVTYSDEQRA</sequence>
<evidence type="ECO:0000256" key="1">
    <source>
        <dbReference type="SAM" id="MobiDB-lite"/>
    </source>
</evidence>
<feature type="region of interest" description="Disordered" evidence="1">
    <location>
        <begin position="1"/>
        <end position="85"/>
    </location>
</feature>
<dbReference type="AlphaFoldDB" id="A0AAN7TI55"/>
<evidence type="ECO:0000313" key="2">
    <source>
        <dbReference type="EMBL" id="KAK5116481.1"/>
    </source>
</evidence>
<name>A0AAN7TI55_9PEZI</name>
<dbReference type="EMBL" id="JAVRRL010000008">
    <property type="protein sequence ID" value="KAK5116481.1"/>
    <property type="molecule type" value="Genomic_DNA"/>
</dbReference>
<accession>A0AAN7TI55</accession>
<gene>
    <name evidence="2" type="ORF">LTR62_008030</name>
</gene>
<organism evidence="2 3">
    <name type="scientific">Meristemomyces frigidus</name>
    <dbReference type="NCBI Taxonomy" id="1508187"/>
    <lineage>
        <taxon>Eukaryota</taxon>
        <taxon>Fungi</taxon>
        <taxon>Dikarya</taxon>
        <taxon>Ascomycota</taxon>
        <taxon>Pezizomycotina</taxon>
        <taxon>Dothideomycetes</taxon>
        <taxon>Dothideomycetidae</taxon>
        <taxon>Mycosphaerellales</taxon>
        <taxon>Teratosphaeriaceae</taxon>
        <taxon>Meristemomyces</taxon>
    </lineage>
</organism>
<evidence type="ECO:0000313" key="3">
    <source>
        <dbReference type="Proteomes" id="UP001310890"/>
    </source>
</evidence>
<dbReference type="Proteomes" id="UP001310890">
    <property type="component" value="Unassembled WGS sequence"/>
</dbReference>